<sequence>MSTTCGLCERQLEGGYLCPGDTLALAERLDRLPTLCTRLSAALAPVVRGATERVSTGHPGPSAPVNEDALDLWYGGMACVLERWRSDVQAWRGWGEPVVEGSVDRRIMAAARWLGMSLEWIAAEYPSAGDLAREVRELEGAALSILGEGEDRGRRIGKCVAVVDREGAACGGPIRHHRGETRLVCPWCECVYEASDFLMLAHFQPVDKTEPVA</sequence>
<dbReference type="RefSeq" id="WP_345657395.1">
    <property type="nucleotide sequence ID" value="NZ_BAABKB010000040.1"/>
</dbReference>
<organism evidence="1 2">
    <name type="scientific">Streptomyces siamensis</name>
    <dbReference type="NCBI Taxonomy" id="1274986"/>
    <lineage>
        <taxon>Bacteria</taxon>
        <taxon>Bacillati</taxon>
        <taxon>Actinomycetota</taxon>
        <taxon>Actinomycetes</taxon>
        <taxon>Kitasatosporales</taxon>
        <taxon>Streptomycetaceae</taxon>
        <taxon>Streptomyces</taxon>
    </lineage>
</organism>
<name>A0ABP9JLC0_9ACTN</name>
<reference evidence="2" key="1">
    <citation type="journal article" date="2019" name="Int. J. Syst. Evol. Microbiol.">
        <title>The Global Catalogue of Microorganisms (GCM) 10K type strain sequencing project: providing services to taxonomists for standard genome sequencing and annotation.</title>
        <authorList>
            <consortium name="The Broad Institute Genomics Platform"/>
            <consortium name="The Broad Institute Genome Sequencing Center for Infectious Disease"/>
            <person name="Wu L."/>
            <person name="Ma J."/>
        </authorList>
    </citation>
    <scope>NUCLEOTIDE SEQUENCE [LARGE SCALE GENOMIC DNA]</scope>
    <source>
        <strain evidence="2">JCM 18409</strain>
    </source>
</reference>
<proteinExistence type="predicted"/>
<dbReference type="Proteomes" id="UP001501759">
    <property type="component" value="Unassembled WGS sequence"/>
</dbReference>
<dbReference type="EMBL" id="BAABKB010000040">
    <property type="protein sequence ID" value="GAA5033053.1"/>
    <property type="molecule type" value="Genomic_DNA"/>
</dbReference>
<accession>A0ABP9JLC0</accession>
<evidence type="ECO:0000313" key="1">
    <source>
        <dbReference type="EMBL" id="GAA5033053.1"/>
    </source>
</evidence>
<keyword evidence="2" id="KW-1185">Reference proteome</keyword>
<gene>
    <name evidence="1" type="ORF">GCM10023335_76150</name>
</gene>
<evidence type="ECO:0000313" key="2">
    <source>
        <dbReference type="Proteomes" id="UP001501759"/>
    </source>
</evidence>
<comment type="caution">
    <text evidence="1">The sequence shown here is derived from an EMBL/GenBank/DDBJ whole genome shotgun (WGS) entry which is preliminary data.</text>
</comment>
<protein>
    <submittedName>
        <fullName evidence="1">Uncharacterized protein</fullName>
    </submittedName>
</protein>